<feature type="region of interest" description="Disordered" evidence="1">
    <location>
        <begin position="1"/>
        <end position="20"/>
    </location>
</feature>
<dbReference type="EMBL" id="JAVRER010000006">
    <property type="protein sequence ID" value="MDT0414904.1"/>
    <property type="molecule type" value="Genomic_DNA"/>
</dbReference>
<dbReference type="SUPFAM" id="SSF50346">
    <property type="entry name" value="PRC-barrel domain"/>
    <property type="match status" value="1"/>
</dbReference>
<comment type="caution">
    <text evidence="3">The sequence shown here is derived from an EMBL/GenBank/DDBJ whole genome shotgun (WGS) entry which is preliminary data.</text>
</comment>
<evidence type="ECO:0000259" key="2">
    <source>
        <dbReference type="Pfam" id="PF05239"/>
    </source>
</evidence>
<evidence type="ECO:0000256" key="1">
    <source>
        <dbReference type="SAM" id="MobiDB-lite"/>
    </source>
</evidence>
<sequence length="120" mass="13176">MAKSKRLGAPGELDGLDVYDDGGEKIGGVDEVYLDDRTGRPEWVTVRTGLLGLREHFVPLAGAVREGRRITVPWPKDRVRDAPRPGDAEDHIDAAEESALYAYYGLPADTVPEEIEGDEE</sequence>
<accession>A0ABD5E0A8</accession>
<dbReference type="Pfam" id="PF05239">
    <property type="entry name" value="PRC"/>
    <property type="match status" value="1"/>
</dbReference>
<reference evidence="4" key="1">
    <citation type="submission" date="2023-07" db="EMBL/GenBank/DDBJ databases">
        <title>30 novel species of actinomycetes from the DSMZ collection.</title>
        <authorList>
            <person name="Nouioui I."/>
        </authorList>
    </citation>
    <scope>NUCLEOTIDE SEQUENCE [LARGE SCALE GENOMIC DNA]</scope>
    <source>
        <strain evidence="4">DSM 41982</strain>
    </source>
</reference>
<proteinExistence type="predicted"/>
<evidence type="ECO:0000313" key="3">
    <source>
        <dbReference type="EMBL" id="MDT0414904.1"/>
    </source>
</evidence>
<dbReference type="InterPro" id="IPR027275">
    <property type="entry name" value="PRC-brl_dom"/>
</dbReference>
<gene>
    <name evidence="3" type="ORF">RM574_05320</name>
</gene>
<organism evidence="3 4">
    <name type="scientific">Streptomyces evansiae</name>
    <dbReference type="NCBI Taxonomy" id="3075535"/>
    <lineage>
        <taxon>Bacteria</taxon>
        <taxon>Bacillati</taxon>
        <taxon>Actinomycetota</taxon>
        <taxon>Actinomycetes</taxon>
        <taxon>Kitasatosporales</taxon>
        <taxon>Streptomycetaceae</taxon>
        <taxon>Streptomyces</taxon>
    </lineage>
</organism>
<feature type="domain" description="PRC-barrel" evidence="2">
    <location>
        <begin position="12"/>
        <end position="77"/>
    </location>
</feature>
<evidence type="ECO:0000313" key="4">
    <source>
        <dbReference type="Proteomes" id="UP001183607"/>
    </source>
</evidence>
<dbReference type="InterPro" id="IPR011033">
    <property type="entry name" value="PRC_barrel-like_sf"/>
</dbReference>
<dbReference type="AlphaFoldDB" id="A0ABD5E0A8"/>
<protein>
    <submittedName>
        <fullName evidence="3">PRC-barrel domain-containing protein</fullName>
    </submittedName>
</protein>
<name>A0ABD5E0A8_9ACTN</name>
<dbReference type="Proteomes" id="UP001183607">
    <property type="component" value="Unassembled WGS sequence"/>
</dbReference>
<dbReference type="InterPro" id="IPR014747">
    <property type="entry name" value="Bac_photo_RC_H_C"/>
</dbReference>
<dbReference type="RefSeq" id="WP_234019338.1">
    <property type="nucleotide sequence ID" value="NZ_JAVRER010000006.1"/>
</dbReference>
<dbReference type="Gene3D" id="3.90.50.10">
    <property type="entry name" value="Photosynthetic Reaction Center, subunit H, domain 2"/>
    <property type="match status" value="1"/>
</dbReference>